<sequence>MEGLLLGTFVLPRVMERYRDRNHSGQDERGMNRIINEIQVISLIGRFVSETSQLNWKEGYELRELWPYLDIIVMYPELYPLLDRAYLLKMTVQYSGVNEVKNDQGREDRRQQMRNKPLRGFICFGAKEPKDFQKSYKHPVVPEGRPVIDCPRPHLYDRAYTTNLPLREIGSSSKDGDFLGTTSVRKRPLRNIIRSSDRGSEGPLHELNKKPYS</sequence>
<gene>
    <name evidence="2" type="ORF">NTEN_LOCUS11670</name>
</gene>
<dbReference type="EMBL" id="CADCXU010017431">
    <property type="protein sequence ID" value="CAB0006193.1"/>
    <property type="molecule type" value="Genomic_DNA"/>
</dbReference>
<proteinExistence type="predicted"/>
<protein>
    <submittedName>
        <fullName evidence="2">Uncharacterized protein</fullName>
    </submittedName>
</protein>
<dbReference type="AlphaFoldDB" id="A0A6H5GRX9"/>
<dbReference type="Proteomes" id="UP000479000">
    <property type="component" value="Unassembled WGS sequence"/>
</dbReference>
<organism evidence="2 3">
    <name type="scientific">Nesidiocoris tenuis</name>
    <dbReference type="NCBI Taxonomy" id="355587"/>
    <lineage>
        <taxon>Eukaryota</taxon>
        <taxon>Metazoa</taxon>
        <taxon>Ecdysozoa</taxon>
        <taxon>Arthropoda</taxon>
        <taxon>Hexapoda</taxon>
        <taxon>Insecta</taxon>
        <taxon>Pterygota</taxon>
        <taxon>Neoptera</taxon>
        <taxon>Paraneoptera</taxon>
        <taxon>Hemiptera</taxon>
        <taxon>Heteroptera</taxon>
        <taxon>Panheteroptera</taxon>
        <taxon>Cimicomorpha</taxon>
        <taxon>Miridae</taxon>
        <taxon>Dicyphina</taxon>
        <taxon>Nesidiocoris</taxon>
    </lineage>
</organism>
<reference evidence="2 3" key="1">
    <citation type="submission" date="2020-02" db="EMBL/GenBank/DDBJ databases">
        <authorList>
            <person name="Ferguson B K."/>
        </authorList>
    </citation>
    <scope>NUCLEOTIDE SEQUENCE [LARGE SCALE GENOMIC DNA]</scope>
</reference>
<feature type="region of interest" description="Disordered" evidence="1">
    <location>
        <begin position="189"/>
        <end position="213"/>
    </location>
</feature>
<evidence type="ECO:0000313" key="2">
    <source>
        <dbReference type="EMBL" id="CAB0006193.1"/>
    </source>
</evidence>
<accession>A0A6H5GRX9</accession>
<evidence type="ECO:0000313" key="3">
    <source>
        <dbReference type="Proteomes" id="UP000479000"/>
    </source>
</evidence>
<keyword evidence="3" id="KW-1185">Reference proteome</keyword>
<feature type="non-terminal residue" evidence="2">
    <location>
        <position position="213"/>
    </location>
</feature>
<evidence type="ECO:0000256" key="1">
    <source>
        <dbReference type="SAM" id="MobiDB-lite"/>
    </source>
</evidence>
<feature type="compositionally biased region" description="Basic and acidic residues" evidence="1">
    <location>
        <begin position="195"/>
        <end position="213"/>
    </location>
</feature>
<name>A0A6H5GRX9_9HEMI</name>